<comment type="caution">
    <text evidence="5">The sequence shown here is derived from an EMBL/GenBank/DDBJ whole genome shotgun (WGS) entry which is preliminary data.</text>
</comment>
<dbReference type="InterPro" id="IPR053237">
    <property type="entry name" value="Natterin_C"/>
</dbReference>
<dbReference type="PANTHER" id="PTHR39244">
    <property type="entry name" value="NATTERIN-4"/>
    <property type="match status" value="1"/>
</dbReference>
<dbReference type="SUPFAM" id="SSF50382">
    <property type="entry name" value="Agglutinin"/>
    <property type="match status" value="2"/>
</dbReference>
<dbReference type="Proteomes" id="UP000238479">
    <property type="component" value="Chromosome 2"/>
</dbReference>
<reference evidence="5 6" key="1">
    <citation type="journal article" date="2018" name="Nat. Genet.">
        <title>The Rosa genome provides new insights in the design of modern roses.</title>
        <authorList>
            <person name="Bendahmane M."/>
        </authorList>
    </citation>
    <scope>NUCLEOTIDE SEQUENCE [LARGE SCALE GENOMIC DNA]</scope>
    <source>
        <strain evidence="6">cv. Old Blush</strain>
    </source>
</reference>
<dbReference type="CDD" id="cd00257">
    <property type="entry name" value="beta-trefoil_FSCN-like"/>
    <property type="match status" value="1"/>
</dbReference>
<gene>
    <name evidence="5" type="ORF">RchiOBHm_Chr2g0163661</name>
</gene>
<dbReference type="Pfam" id="PF07468">
    <property type="entry name" value="Agglutinin"/>
    <property type="match status" value="1"/>
</dbReference>
<feature type="domain" description="Agglutinin" evidence="4">
    <location>
        <begin position="3"/>
        <end position="152"/>
    </location>
</feature>
<feature type="region of interest" description="Disordered" evidence="3">
    <location>
        <begin position="471"/>
        <end position="537"/>
    </location>
</feature>
<dbReference type="SMART" id="SM00791">
    <property type="entry name" value="Agglutinin"/>
    <property type="match status" value="2"/>
</dbReference>
<feature type="domain" description="Agglutinin" evidence="4">
    <location>
        <begin position="157"/>
        <end position="295"/>
    </location>
</feature>
<dbReference type="EMBL" id="PDCK01000040">
    <property type="protein sequence ID" value="PRQ53179.1"/>
    <property type="molecule type" value="Genomic_DNA"/>
</dbReference>
<dbReference type="OrthoDB" id="4948898at2759"/>
<dbReference type="InterPro" id="IPR008998">
    <property type="entry name" value="Agglutinin"/>
</dbReference>
<evidence type="ECO:0000313" key="5">
    <source>
        <dbReference type="EMBL" id="PRQ53179.1"/>
    </source>
</evidence>
<dbReference type="Pfam" id="PF01117">
    <property type="entry name" value="Aerolysin"/>
    <property type="match status" value="1"/>
</dbReference>
<accession>A0A2P6S3B4</accession>
<feature type="compositionally biased region" description="Low complexity" evidence="3">
    <location>
        <begin position="504"/>
        <end position="516"/>
    </location>
</feature>
<evidence type="ECO:0000313" key="6">
    <source>
        <dbReference type="Proteomes" id="UP000238479"/>
    </source>
</evidence>
<evidence type="ECO:0000256" key="2">
    <source>
        <dbReference type="ARBA" id="ARBA00023157"/>
    </source>
</evidence>
<dbReference type="Gene3D" id="2.80.10.50">
    <property type="match status" value="2"/>
</dbReference>
<dbReference type="PANTHER" id="PTHR39244:SF5">
    <property type="entry name" value="NATTERIN-3-LIKE"/>
    <property type="match status" value="1"/>
</dbReference>
<sequence length="537" mass="59276">MSFLLPPTIALKSSHLNAYVNYSDDSAASAAYGFLQVNGGNVFSPLAKFEVVTANTGTGLVHIRCSHNKKFVRWRTQHHGYLSPEADEPEEDQSIWSCTLFQPQVAEDGDPKKVLLFHVGSKQYARAINEGGVTYMRTDVIWNNQSTFYITDLESLVILPKHVAFKADNDRYLQHADSNQLRFMSTDKGIPESWFEVDTDGDGRARIKVFNSLSNNHLRFGGASFGNAIFADGNSNGFPAPTLFLPVKVDSSTVALKCLGNNRFCTRHTGSIQDGLSANETSTSISNSARFRLEELVLSRRIYNTDFDLANAIIYGETPVTMATANASNNSSEENTVEFKFAYTESKSSTWSSSHSWMVGVSVTVSVRIPFGLGGVENTYSGEYNGSYEWGETITTENTLETTYTATVPANTSISVSLMATKGYCDVPYSYYQRDVLYNGETVVYKKDDGLYTGINSYNFHYVVTTLRQPESRADLSTREQKLPDPSVDPSKQEIVPMPVPSASTTRVQNVTSTTTPDQELSKLGLEDAVARSAMKP</sequence>
<evidence type="ECO:0000259" key="4">
    <source>
        <dbReference type="SMART" id="SM00791"/>
    </source>
</evidence>
<dbReference type="InterPro" id="IPR036242">
    <property type="entry name" value="Agglutinin_dom_sf"/>
</dbReference>
<evidence type="ECO:0000256" key="1">
    <source>
        <dbReference type="ARBA" id="ARBA00009831"/>
    </source>
</evidence>
<keyword evidence="2" id="KW-1015">Disulfide bond</keyword>
<name>A0A2P6S3B4_ROSCH</name>
<dbReference type="AlphaFoldDB" id="A0A2P6S3B4"/>
<organism evidence="5 6">
    <name type="scientific">Rosa chinensis</name>
    <name type="common">China rose</name>
    <dbReference type="NCBI Taxonomy" id="74649"/>
    <lineage>
        <taxon>Eukaryota</taxon>
        <taxon>Viridiplantae</taxon>
        <taxon>Streptophyta</taxon>
        <taxon>Embryophyta</taxon>
        <taxon>Tracheophyta</taxon>
        <taxon>Spermatophyta</taxon>
        <taxon>Magnoliopsida</taxon>
        <taxon>eudicotyledons</taxon>
        <taxon>Gunneridae</taxon>
        <taxon>Pentapetalae</taxon>
        <taxon>rosids</taxon>
        <taxon>fabids</taxon>
        <taxon>Rosales</taxon>
        <taxon>Rosaceae</taxon>
        <taxon>Rosoideae</taxon>
        <taxon>Rosoideae incertae sedis</taxon>
        <taxon>Rosa</taxon>
    </lineage>
</organism>
<dbReference type="CDD" id="cd20216">
    <property type="entry name" value="PFM_HFR-2-like"/>
    <property type="match status" value="1"/>
</dbReference>
<dbReference type="InterPro" id="IPR055267">
    <property type="entry name" value="Aerolysin-like_C"/>
</dbReference>
<dbReference type="Gramene" id="PRQ53179">
    <property type="protein sequence ID" value="PRQ53179"/>
    <property type="gene ID" value="RchiOBHm_Chr2g0163661"/>
</dbReference>
<dbReference type="Gene3D" id="2.170.15.10">
    <property type="entry name" value="Proaerolysin, chain A, domain 3"/>
    <property type="match status" value="1"/>
</dbReference>
<evidence type="ECO:0000256" key="3">
    <source>
        <dbReference type="SAM" id="MobiDB-lite"/>
    </source>
</evidence>
<keyword evidence="6" id="KW-1185">Reference proteome</keyword>
<feature type="compositionally biased region" description="Basic and acidic residues" evidence="3">
    <location>
        <begin position="471"/>
        <end position="483"/>
    </location>
</feature>
<protein>
    <submittedName>
        <fullName evidence="5">Putative aerolysin, Agglutinin domain, aerolysin-like toxin, beta complex domain-containing protein</fullName>
    </submittedName>
</protein>
<comment type="similarity">
    <text evidence="1">Belongs to the aerolysin family.</text>
</comment>
<dbReference type="SUPFAM" id="SSF56973">
    <property type="entry name" value="Aerolisin/ETX pore-forming domain"/>
    <property type="match status" value="1"/>
</dbReference>
<proteinExistence type="inferred from homology"/>